<organism evidence="1 2">
    <name type="scientific">Trichonephila clavipes</name>
    <name type="common">Golden silk orbweaver</name>
    <name type="synonym">Nephila clavipes</name>
    <dbReference type="NCBI Taxonomy" id="2585209"/>
    <lineage>
        <taxon>Eukaryota</taxon>
        <taxon>Metazoa</taxon>
        <taxon>Ecdysozoa</taxon>
        <taxon>Arthropoda</taxon>
        <taxon>Chelicerata</taxon>
        <taxon>Arachnida</taxon>
        <taxon>Araneae</taxon>
        <taxon>Araneomorphae</taxon>
        <taxon>Entelegynae</taxon>
        <taxon>Araneoidea</taxon>
        <taxon>Nephilidae</taxon>
        <taxon>Trichonephila</taxon>
    </lineage>
</organism>
<evidence type="ECO:0000313" key="2">
    <source>
        <dbReference type="Proteomes" id="UP000887159"/>
    </source>
</evidence>
<gene>
    <name evidence="1" type="primary">NCL1_30775</name>
    <name evidence="1" type="ORF">TNCV_4761641</name>
</gene>
<dbReference type="EMBL" id="BMAU01021172">
    <property type="protein sequence ID" value="GFX93285.1"/>
    <property type="molecule type" value="Genomic_DNA"/>
</dbReference>
<protein>
    <submittedName>
        <fullName evidence="1">Uncharacterized protein</fullName>
    </submittedName>
</protein>
<dbReference type="AlphaFoldDB" id="A0A8X6RMU9"/>
<reference evidence="1" key="1">
    <citation type="submission" date="2020-08" db="EMBL/GenBank/DDBJ databases">
        <title>Multicomponent nature underlies the extraordinary mechanical properties of spider dragline silk.</title>
        <authorList>
            <person name="Kono N."/>
            <person name="Nakamura H."/>
            <person name="Mori M."/>
            <person name="Yoshida Y."/>
            <person name="Ohtoshi R."/>
            <person name="Malay A.D."/>
            <person name="Moran D.A.P."/>
            <person name="Tomita M."/>
            <person name="Numata K."/>
            <person name="Arakawa K."/>
        </authorList>
    </citation>
    <scope>NUCLEOTIDE SEQUENCE</scope>
</reference>
<accession>A0A8X6RMU9</accession>
<name>A0A8X6RMU9_TRICX</name>
<evidence type="ECO:0000313" key="1">
    <source>
        <dbReference type="EMBL" id="GFX93285.1"/>
    </source>
</evidence>
<keyword evidence="2" id="KW-1185">Reference proteome</keyword>
<comment type="caution">
    <text evidence="1">The sequence shown here is derived from an EMBL/GenBank/DDBJ whole genome shotgun (WGS) entry which is preliminary data.</text>
</comment>
<sequence>MEDHLWESCGSVVSPDDLCRSLICLHRLSGSSAFSSGREDLRCRRLMLVTCHLGDVITCMKRERRRDSERYGKSFSEGRPKLDVGPGWGERKAWSEVTSLQSRKTAFRLGMKGVFKSFSVSGIRFSSLGGGGRELRLTAD</sequence>
<dbReference type="Proteomes" id="UP000887159">
    <property type="component" value="Unassembled WGS sequence"/>
</dbReference>
<proteinExistence type="predicted"/>